<keyword evidence="1" id="KW-0472">Membrane</keyword>
<feature type="transmembrane region" description="Helical" evidence="1">
    <location>
        <begin position="360"/>
        <end position="384"/>
    </location>
</feature>
<name>A0ABP4BXH1_9ACTN</name>
<comment type="caution">
    <text evidence="2">The sequence shown here is derived from an EMBL/GenBank/DDBJ whole genome shotgun (WGS) entry which is preliminary data.</text>
</comment>
<dbReference type="Proteomes" id="UP001500542">
    <property type="component" value="Unassembled WGS sequence"/>
</dbReference>
<feature type="transmembrane region" description="Helical" evidence="1">
    <location>
        <begin position="423"/>
        <end position="444"/>
    </location>
</feature>
<sequence>MNIAGTAQMYSQIAGVLAGFAFTALLGFLRHGASGDDGEGGVAASHTLRSVTVVLFSTITGLIISAVMYGVLAGGGEASGNSFSAVAINGPAFSLAILAMFYAVGLAATPYSHMDAMLSAVRVVVGIIGPAISLLLVATAVLDIYHFRCNFGTIQSTCNEAAQFSPDRPFGFGLLLTTLGIAGSLALWLWFRKPPTVIPAWIPTVASFMIFGASVFSVIGGVALTSLPAEYVLPDSLLYVLLVIVFLLLYTISTLAMWSCHPVSATGGGGETTSVARKDAYRAVIAPTGGDDSAGGDDLRVGMARVTRKELAARYGGYLANHYLGLHVTVVSVALGVAGLVAAGLLAGMKEPSGLAWLYWLLWFTSLLAVATAYAGTMTGAVALPSRVPTLSDLATPLLMAVVEVLMFGVLVAQIAGFDAPRVVLMAWFFLTGLFGILAVVAIIRARNLFHPDAYAPDLLGTVFAYRKRLLGDIIGAGVLSLVATVGGLVQLLRGEASVTVAFFFAGALAAELGAALVGHNQTSKLWRDGLAASAP</sequence>
<feature type="transmembrane region" description="Helical" evidence="1">
    <location>
        <begin position="474"/>
        <end position="493"/>
    </location>
</feature>
<organism evidence="2 3">
    <name type="scientific">Kribbella koreensis</name>
    <dbReference type="NCBI Taxonomy" id="57909"/>
    <lineage>
        <taxon>Bacteria</taxon>
        <taxon>Bacillati</taxon>
        <taxon>Actinomycetota</taxon>
        <taxon>Actinomycetes</taxon>
        <taxon>Propionibacteriales</taxon>
        <taxon>Kribbellaceae</taxon>
        <taxon>Kribbella</taxon>
    </lineage>
</organism>
<feature type="transmembrane region" description="Helical" evidence="1">
    <location>
        <begin position="12"/>
        <end position="29"/>
    </location>
</feature>
<protein>
    <submittedName>
        <fullName evidence="2">Uncharacterized protein</fullName>
    </submittedName>
</protein>
<gene>
    <name evidence="2" type="ORF">GCM10009554_62520</name>
</gene>
<keyword evidence="1" id="KW-1133">Transmembrane helix</keyword>
<feature type="transmembrane region" description="Helical" evidence="1">
    <location>
        <begin position="198"/>
        <end position="224"/>
    </location>
</feature>
<feature type="transmembrane region" description="Helical" evidence="1">
    <location>
        <begin position="123"/>
        <end position="142"/>
    </location>
</feature>
<evidence type="ECO:0000313" key="3">
    <source>
        <dbReference type="Proteomes" id="UP001500542"/>
    </source>
</evidence>
<proteinExistence type="predicted"/>
<evidence type="ECO:0000256" key="1">
    <source>
        <dbReference type="SAM" id="Phobius"/>
    </source>
</evidence>
<feature type="transmembrane region" description="Helical" evidence="1">
    <location>
        <begin position="324"/>
        <end position="348"/>
    </location>
</feature>
<keyword evidence="1" id="KW-0812">Transmembrane</keyword>
<accession>A0ABP4BXH1</accession>
<reference evidence="3" key="1">
    <citation type="journal article" date="2019" name="Int. J. Syst. Evol. Microbiol.">
        <title>The Global Catalogue of Microorganisms (GCM) 10K type strain sequencing project: providing services to taxonomists for standard genome sequencing and annotation.</title>
        <authorList>
            <consortium name="The Broad Institute Genomics Platform"/>
            <consortium name="The Broad Institute Genome Sequencing Center for Infectious Disease"/>
            <person name="Wu L."/>
            <person name="Ma J."/>
        </authorList>
    </citation>
    <scope>NUCLEOTIDE SEQUENCE [LARGE SCALE GENOMIC DNA]</scope>
    <source>
        <strain evidence="3">JCM 10977</strain>
    </source>
</reference>
<feature type="transmembrane region" description="Helical" evidence="1">
    <location>
        <begin position="170"/>
        <end position="191"/>
    </location>
</feature>
<dbReference type="EMBL" id="BAAAHK010000017">
    <property type="protein sequence ID" value="GAA0955228.1"/>
    <property type="molecule type" value="Genomic_DNA"/>
</dbReference>
<feature type="transmembrane region" description="Helical" evidence="1">
    <location>
        <begin position="92"/>
        <end position="111"/>
    </location>
</feature>
<feature type="transmembrane region" description="Helical" evidence="1">
    <location>
        <begin position="50"/>
        <end position="72"/>
    </location>
</feature>
<keyword evidence="3" id="KW-1185">Reference proteome</keyword>
<feature type="transmembrane region" description="Helical" evidence="1">
    <location>
        <begin position="396"/>
        <end position="417"/>
    </location>
</feature>
<feature type="transmembrane region" description="Helical" evidence="1">
    <location>
        <begin position="499"/>
        <end position="518"/>
    </location>
</feature>
<feature type="transmembrane region" description="Helical" evidence="1">
    <location>
        <begin position="236"/>
        <end position="258"/>
    </location>
</feature>
<evidence type="ECO:0000313" key="2">
    <source>
        <dbReference type="EMBL" id="GAA0955228.1"/>
    </source>
</evidence>